<dbReference type="AlphaFoldDB" id="A0A4D9DBJ5"/>
<feature type="chain" id="PRO_5020022815" evidence="2">
    <location>
        <begin position="20"/>
        <end position="375"/>
    </location>
</feature>
<keyword evidence="2" id="KW-0732">Signal</keyword>
<evidence type="ECO:0000256" key="1">
    <source>
        <dbReference type="SAM" id="MobiDB-lite"/>
    </source>
</evidence>
<feature type="signal peptide" evidence="2">
    <location>
        <begin position="1"/>
        <end position="19"/>
    </location>
</feature>
<proteinExistence type="predicted"/>
<gene>
    <name evidence="3" type="ORF">NSK_001745</name>
</gene>
<evidence type="ECO:0000313" key="4">
    <source>
        <dbReference type="Proteomes" id="UP000355283"/>
    </source>
</evidence>
<reference evidence="3 4" key="1">
    <citation type="submission" date="2019-01" db="EMBL/GenBank/DDBJ databases">
        <title>Nuclear Genome Assembly of the Microalgal Biofuel strain Nannochloropsis salina CCMP1776.</title>
        <authorList>
            <person name="Hovde B."/>
        </authorList>
    </citation>
    <scope>NUCLEOTIDE SEQUENCE [LARGE SCALE GENOMIC DNA]</scope>
    <source>
        <strain evidence="3 4">CCMP1776</strain>
    </source>
</reference>
<name>A0A4D9DBJ5_9STRA</name>
<evidence type="ECO:0000256" key="2">
    <source>
        <dbReference type="SAM" id="SignalP"/>
    </source>
</evidence>
<feature type="region of interest" description="Disordered" evidence="1">
    <location>
        <begin position="317"/>
        <end position="347"/>
    </location>
</feature>
<organism evidence="3 4">
    <name type="scientific">Nannochloropsis salina CCMP1776</name>
    <dbReference type="NCBI Taxonomy" id="1027361"/>
    <lineage>
        <taxon>Eukaryota</taxon>
        <taxon>Sar</taxon>
        <taxon>Stramenopiles</taxon>
        <taxon>Ochrophyta</taxon>
        <taxon>Eustigmatophyceae</taxon>
        <taxon>Eustigmatales</taxon>
        <taxon>Monodopsidaceae</taxon>
        <taxon>Microchloropsis</taxon>
        <taxon>Microchloropsis salina</taxon>
    </lineage>
</organism>
<keyword evidence="4" id="KW-1185">Reference proteome</keyword>
<protein>
    <submittedName>
        <fullName evidence="3">Uncharacterized protein</fullName>
    </submittedName>
</protein>
<sequence>MTAQRILVPIFLCLASASAFFMAPPRSILKAGEVVSLPDHLFSSSLTEQQAGRSKGVLFSLVINPKRQGITQLGVEEIKAKKAALLAPVDLQGAVLVSGSLEEEVFTLLNDQRVWTRITAFAEDAVSARKRLTSRSTRYSGVLDMLNLEEGDPHDLGQLESYLSSKTYAAWLDLSPEPADEARLQRAVNLVLGMLMGKGEESGGRDKASQRLSGFQDPYLGPQWHIIRSNAAVMIKIKELYDEIGERLTKEDWERYDILEGDFMGDEEAVMTMKIEENTKRNKDYLRQTLIAPPRRKATLIVETEDIESYRTALLESSTGRKGALPAPATEAQEDGAGVVEVEEGGKEEEVVAAVAAPAKRGRKRKATAGEGEEE</sequence>
<comment type="caution">
    <text evidence="3">The sequence shown here is derived from an EMBL/GenBank/DDBJ whole genome shotgun (WGS) entry which is preliminary data.</text>
</comment>
<dbReference type="EMBL" id="SDOX01000006">
    <property type="protein sequence ID" value="TFJ87413.1"/>
    <property type="molecule type" value="Genomic_DNA"/>
</dbReference>
<evidence type="ECO:0000313" key="3">
    <source>
        <dbReference type="EMBL" id="TFJ87413.1"/>
    </source>
</evidence>
<dbReference type="OrthoDB" id="192134at2759"/>
<dbReference type="Proteomes" id="UP000355283">
    <property type="component" value="Unassembled WGS sequence"/>
</dbReference>
<accession>A0A4D9DBJ5</accession>